<feature type="transmembrane region" description="Helical" evidence="2">
    <location>
        <begin position="119"/>
        <end position="142"/>
    </location>
</feature>
<keyword evidence="2" id="KW-0472">Membrane</keyword>
<comment type="caution">
    <text evidence="4">The sequence shown here is derived from an EMBL/GenBank/DDBJ whole genome shotgun (WGS) entry which is preliminary data.</text>
</comment>
<evidence type="ECO:0000256" key="2">
    <source>
        <dbReference type="SAM" id="Phobius"/>
    </source>
</evidence>
<dbReference type="PANTHER" id="PTHR33121">
    <property type="entry name" value="CYCLIC DI-GMP PHOSPHODIESTERASE PDEF"/>
    <property type="match status" value="1"/>
</dbReference>
<dbReference type="AlphaFoldDB" id="A0A8J3A0H5"/>
<dbReference type="EMBL" id="VCJR02000001">
    <property type="protein sequence ID" value="NHK26747.1"/>
    <property type="molecule type" value="Genomic_DNA"/>
</dbReference>
<dbReference type="EMBL" id="BMGZ01000001">
    <property type="protein sequence ID" value="GGH93291.1"/>
    <property type="molecule type" value="Genomic_DNA"/>
</dbReference>
<dbReference type="Gene3D" id="3.20.20.450">
    <property type="entry name" value="EAL domain"/>
    <property type="match status" value="1"/>
</dbReference>
<feature type="domain" description="EAL" evidence="3">
    <location>
        <begin position="458"/>
        <end position="714"/>
    </location>
</feature>
<dbReference type="InterPro" id="IPR050706">
    <property type="entry name" value="Cyclic-di-GMP_PDE-like"/>
</dbReference>
<evidence type="ECO:0000313" key="7">
    <source>
        <dbReference type="Proteomes" id="UP000818603"/>
    </source>
</evidence>
<evidence type="ECO:0000256" key="1">
    <source>
        <dbReference type="SAM" id="MobiDB-lite"/>
    </source>
</evidence>
<organism evidence="4 6">
    <name type="scientific">Aquisalinus luteolus</name>
    <dbReference type="NCBI Taxonomy" id="1566827"/>
    <lineage>
        <taxon>Bacteria</taxon>
        <taxon>Pseudomonadati</taxon>
        <taxon>Pseudomonadota</taxon>
        <taxon>Alphaproteobacteria</taxon>
        <taxon>Parvularculales</taxon>
        <taxon>Parvularculaceae</taxon>
        <taxon>Aquisalinus</taxon>
    </lineage>
</organism>
<evidence type="ECO:0000313" key="6">
    <source>
        <dbReference type="Proteomes" id="UP000621856"/>
    </source>
</evidence>
<feature type="region of interest" description="Disordered" evidence="1">
    <location>
        <begin position="702"/>
        <end position="722"/>
    </location>
</feature>
<feature type="transmembrane region" description="Helical" evidence="2">
    <location>
        <begin position="93"/>
        <end position="112"/>
    </location>
</feature>
<feature type="transmembrane region" description="Helical" evidence="2">
    <location>
        <begin position="177"/>
        <end position="196"/>
    </location>
</feature>
<evidence type="ECO:0000313" key="4">
    <source>
        <dbReference type="EMBL" id="GGH93291.1"/>
    </source>
</evidence>
<keyword evidence="7" id="KW-1185">Reference proteome</keyword>
<dbReference type="RefSeq" id="WP_155136828.1">
    <property type="nucleotide sequence ID" value="NZ_BMGZ01000001.1"/>
</dbReference>
<reference evidence="4" key="3">
    <citation type="submission" date="2020-09" db="EMBL/GenBank/DDBJ databases">
        <authorList>
            <person name="Sun Q."/>
            <person name="Zhou Y."/>
        </authorList>
    </citation>
    <scope>NUCLEOTIDE SEQUENCE</scope>
    <source>
        <strain evidence="4">CGMCC 1.14984</strain>
    </source>
</reference>
<name>A0A8J3A0H5_9PROT</name>
<evidence type="ECO:0000259" key="3">
    <source>
        <dbReference type="PROSITE" id="PS50883"/>
    </source>
</evidence>
<dbReference type="Proteomes" id="UP000818603">
    <property type="component" value="Unassembled WGS sequence"/>
</dbReference>
<feature type="transmembrane region" description="Helical" evidence="2">
    <location>
        <begin position="38"/>
        <end position="57"/>
    </location>
</feature>
<keyword evidence="2" id="KW-1133">Transmembrane helix</keyword>
<dbReference type="PROSITE" id="PS50883">
    <property type="entry name" value="EAL"/>
    <property type="match status" value="1"/>
</dbReference>
<feature type="compositionally biased region" description="Low complexity" evidence="1">
    <location>
        <begin position="234"/>
        <end position="245"/>
    </location>
</feature>
<feature type="transmembrane region" description="Helical" evidence="2">
    <location>
        <begin position="62"/>
        <end position="81"/>
    </location>
</feature>
<dbReference type="InterPro" id="IPR035919">
    <property type="entry name" value="EAL_sf"/>
</dbReference>
<dbReference type="SMART" id="SM00052">
    <property type="entry name" value="EAL"/>
    <property type="match status" value="1"/>
</dbReference>
<dbReference type="CDD" id="cd01948">
    <property type="entry name" value="EAL"/>
    <property type="match status" value="1"/>
</dbReference>
<evidence type="ECO:0000313" key="5">
    <source>
        <dbReference type="EMBL" id="NHK26747.1"/>
    </source>
</evidence>
<dbReference type="SUPFAM" id="SSF141868">
    <property type="entry name" value="EAL domain-like"/>
    <property type="match status" value="1"/>
</dbReference>
<dbReference type="Pfam" id="PF00563">
    <property type="entry name" value="EAL"/>
    <property type="match status" value="1"/>
</dbReference>
<protein>
    <submittedName>
        <fullName evidence="5">EAL domain-containing protein</fullName>
    </submittedName>
</protein>
<dbReference type="Proteomes" id="UP000621856">
    <property type="component" value="Unassembled WGS sequence"/>
</dbReference>
<keyword evidence="2" id="KW-0812">Transmembrane</keyword>
<proteinExistence type="predicted"/>
<reference evidence="4" key="1">
    <citation type="journal article" date="2014" name="Int. J. Syst. Evol. Microbiol.">
        <title>Complete genome sequence of Corynebacterium casei LMG S-19264T (=DSM 44701T), isolated from a smear-ripened cheese.</title>
        <authorList>
            <consortium name="US DOE Joint Genome Institute (JGI-PGF)"/>
            <person name="Walter F."/>
            <person name="Albersmeier A."/>
            <person name="Kalinowski J."/>
            <person name="Ruckert C."/>
        </authorList>
    </citation>
    <scope>NUCLEOTIDE SEQUENCE</scope>
    <source>
        <strain evidence="4">CGMCC 1.14984</strain>
    </source>
</reference>
<dbReference type="InterPro" id="IPR001633">
    <property type="entry name" value="EAL_dom"/>
</dbReference>
<dbReference type="PANTHER" id="PTHR33121:SF70">
    <property type="entry name" value="SIGNALING PROTEIN YKOW"/>
    <property type="match status" value="1"/>
</dbReference>
<dbReference type="GO" id="GO:0071111">
    <property type="term" value="F:cyclic-guanylate-specific phosphodiesterase activity"/>
    <property type="evidence" value="ECO:0007669"/>
    <property type="project" value="InterPro"/>
</dbReference>
<feature type="region of interest" description="Disordered" evidence="1">
    <location>
        <begin position="234"/>
        <end position="332"/>
    </location>
</feature>
<feature type="transmembrane region" description="Helical" evidence="2">
    <location>
        <begin position="148"/>
        <end position="165"/>
    </location>
</feature>
<reference evidence="5 7" key="2">
    <citation type="submission" date="2020-02" db="EMBL/GenBank/DDBJ databases">
        <title>Genome sequence of Parvularcula flava strain NH6-79.</title>
        <authorList>
            <person name="Abdul Karim M.H."/>
            <person name="Lam M.Q."/>
            <person name="Chen S.J."/>
            <person name="Yahya A."/>
            <person name="Shahir S."/>
            <person name="Shamsir M.S."/>
            <person name="Chong C.S."/>
        </authorList>
    </citation>
    <scope>NUCLEOTIDE SEQUENCE [LARGE SCALE GENOMIC DNA]</scope>
    <source>
        <strain evidence="5 7">NH6-79</strain>
    </source>
</reference>
<gene>
    <name evidence="5" type="ORF">FF098_002345</name>
    <name evidence="4" type="ORF">GCM10011355_04780</name>
</gene>
<feature type="compositionally biased region" description="Acidic residues" evidence="1">
    <location>
        <begin position="269"/>
        <end position="279"/>
    </location>
</feature>
<sequence>MGGSVVDGFLDYFQLDAFFRQSAELKASFPREVMLTEGIILGALGGGFALFLLIFLLRRSAIAAIAASVAGMTFLIEAMAFGRLENVLPDGGGLVLFALLLSSVILFLTATVRAAKENVAVGVVFLLAIVAAIALGVAGYLGVYPADLPLRLAAGGLALFAVLLTMQQAATGDRRSLHIAPGVLIAACSLVVFFVMGSNGVASWIEMAVPHGMLAGGVLLAGLMSLLPAGSQPKAAKASPASGKGESNARKKDKALPSVVGAAPVMSMSDDEEEPEPDLPDAITDMAGEDDPVPDEESRPSAAVAGQSPISALWGHKSPEPKPAPPAPARNEVSELRAALGAAGMPLWDWKAPGQINASEETASLLGVSKISALSPENVRGLIDHDSLEQYDEEILGGGDPQTGRFDFEVTTREGRRLAIKGERQVDEEGFVDRIIAFVAPVRKAAASPALRATPAAPGITAEMIREGLENGEFEAWFQPVVRLNDQDIAGFEALARWRRPGGGKPMLPDQFMEVAIDAGLEMDITAVILSQAAAELAAWVGSSPAQGQFVSFNVSADTLINDRLVKLVRNTIRKHDLPDGSLVVELTETHVLHDQHKVLAVAKSMRQAGARIALDDLGAGQSTLGQLSKFRFDIIKTDRALLEAALRDDHGHTLLAGLVDMAHRMGTQIIVEGAETAEAVRMLREMKCDYAQGYYFGMPEPAGGAPEEEEVPRQPVTADLR</sequence>
<accession>A0A8J3A0H5</accession>